<dbReference type="OrthoDB" id="201709at2759"/>
<accession>A0A9W4SL11</accession>
<dbReference type="Gene3D" id="1.25.10.10">
    <property type="entry name" value="Leucine-rich Repeat Variant"/>
    <property type="match status" value="1"/>
</dbReference>
<dbReference type="InterPro" id="IPR016024">
    <property type="entry name" value="ARM-type_fold"/>
</dbReference>
<dbReference type="Proteomes" id="UP001153678">
    <property type="component" value="Unassembled WGS sequence"/>
</dbReference>
<dbReference type="InterPro" id="IPR006911">
    <property type="entry name" value="ARM-rpt_dom"/>
</dbReference>
<evidence type="ECO:0000313" key="2">
    <source>
        <dbReference type="EMBL" id="CAI2172976.1"/>
    </source>
</evidence>
<gene>
    <name evidence="2" type="ORF">FWILDA_LOCUS5851</name>
</gene>
<organism evidence="2 3">
    <name type="scientific">Funneliformis geosporum</name>
    <dbReference type="NCBI Taxonomy" id="1117311"/>
    <lineage>
        <taxon>Eukaryota</taxon>
        <taxon>Fungi</taxon>
        <taxon>Fungi incertae sedis</taxon>
        <taxon>Mucoromycota</taxon>
        <taxon>Glomeromycotina</taxon>
        <taxon>Glomeromycetes</taxon>
        <taxon>Glomerales</taxon>
        <taxon>Glomeraceae</taxon>
        <taxon>Funneliformis</taxon>
    </lineage>
</organism>
<evidence type="ECO:0000259" key="1">
    <source>
        <dbReference type="Pfam" id="PF04826"/>
    </source>
</evidence>
<reference evidence="2" key="1">
    <citation type="submission" date="2022-08" db="EMBL/GenBank/DDBJ databases">
        <authorList>
            <person name="Kallberg Y."/>
            <person name="Tangrot J."/>
            <person name="Rosling A."/>
        </authorList>
    </citation>
    <scope>NUCLEOTIDE SEQUENCE</scope>
    <source>
        <strain evidence="2">Wild A</strain>
    </source>
</reference>
<dbReference type="EMBL" id="CAMKVN010001005">
    <property type="protein sequence ID" value="CAI2172976.1"/>
    <property type="molecule type" value="Genomic_DNA"/>
</dbReference>
<name>A0A9W4SL11_9GLOM</name>
<dbReference type="PANTHER" id="PTHR46263:SF1">
    <property type="entry name" value="ARMADILLO REPEAT-CONTAINING PROTEIN 7"/>
    <property type="match status" value="1"/>
</dbReference>
<dbReference type="InterPro" id="IPR011989">
    <property type="entry name" value="ARM-like"/>
</dbReference>
<proteinExistence type="predicted"/>
<comment type="caution">
    <text evidence="2">The sequence shown here is derived from an EMBL/GenBank/DDBJ whole genome shotgun (WGS) entry which is preliminary data.</text>
</comment>
<dbReference type="Pfam" id="PF04826">
    <property type="entry name" value="Arm_2"/>
    <property type="match status" value="1"/>
</dbReference>
<evidence type="ECO:0000313" key="3">
    <source>
        <dbReference type="Proteomes" id="UP001153678"/>
    </source>
</evidence>
<feature type="domain" description="Armadillo repeat-containing" evidence="1">
    <location>
        <begin position="23"/>
        <end position="154"/>
    </location>
</feature>
<dbReference type="PANTHER" id="PTHR46263">
    <property type="entry name" value="ARMADILLO REPEAT-CONTAINING PROTEIN 7"/>
    <property type="match status" value="1"/>
</dbReference>
<sequence>MFSSRRQLERRTGKSGTPRFEYLEELVNEYQNTNDQRAKYQVLANLANFAYDPINYEWLWQLNVVDLFLDTLNESDEKLREFGLGGLCNLCLESRNQKHIVENDGIPLIIDCLSNENLDTKLSAITVLIFLITPTSEQYILTDHVKEQMIKLSHSDNIRVKNLATIFLKDYFFSKFDKHVPDGVDDYGKQYRNEK</sequence>
<dbReference type="InterPro" id="IPR042462">
    <property type="entry name" value="ARMC7"/>
</dbReference>
<protein>
    <submittedName>
        <fullName evidence="2">11833_t:CDS:1</fullName>
    </submittedName>
</protein>
<dbReference type="SUPFAM" id="SSF48371">
    <property type="entry name" value="ARM repeat"/>
    <property type="match status" value="1"/>
</dbReference>
<keyword evidence="3" id="KW-1185">Reference proteome</keyword>
<dbReference type="AlphaFoldDB" id="A0A9W4SL11"/>